<protein>
    <recommendedName>
        <fullName evidence="3">NUMOD4 domain-containing protein</fullName>
    </recommendedName>
</protein>
<dbReference type="Proteomes" id="UP000620874">
    <property type="component" value="Unassembled WGS sequence"/>
</dbReference>
<gene>
    <name evidence="1" type="ORF">H9625_12955</name>
</gene>
<dbReference type="RefSeq" id="WP_087251464.1">
    <property type="nucleotide sequence ID" value="NZ_JACSPP010000048.1"/>
</dbReference>
<evidence type="ECO:0000313" key="1">
    <source>
        <dbReference type="EMBL" id="MBD8041328.1"/>
    </source>
</evidence>
<reference evidence="1 2" key="1">
    <citation type="submission" date="2020-08" db="EMBL/GenBank/DDBJ databases">
        <title>A Genomic Blueprint of the Chicken Gut Microbiome.</title>
        <authorList>
            <person name="Gilroy R."/>
            <person name="Ravi A."/>
            <person name="Getino M."/>
            <person name="Pursley I."/>
            <person name="Horton D.L."/>
            <person name="Alikhan N.-F."/>
            <person name="Baker D."/>
            <person name="Gharbi K."/>
            <person name="Hall N."/>
            <person name="Watson M."/>
            <person name="Adriaenssens E.M."/>
            <person name="Foster-Nyarko E."/>
            <person name="Jarju S."/>
            <person name="Secka A."/>
            <person name="Antonio M."/>
            <person name="Oren A."/>
            <person name="Chaudhuri R."/>
            <person name="La Ragione R.M."/>
            <person name="Hildebrand F."/>
            <person name="Pallen M.J."/>
        </authorList>
    </citation>
    <scope>NUCLEOTIDE SEQUENCE [LARGE SCALE GENOMIC DNA]</scope>
    <source>
        <strain evidence="1 2">Sa1CVN1</strain>
    </source>
</reference>
<sequence length="85" mass="10249">MNKLHKMHEWENFNPGYTFEHVFYTDKSQEIRKIIGAVPELKRVLVNGVKQNVTWHRRVRWDGFGRCYAINSNSRLRQYDIPLSK</sequence>
<evidence type="ECO:0008006" key="3">
    <source>
        <dbReference type="Google" id="ProtNLM"/>
    </source>
</evidence>
<name>A0ABR8YAU6_9BACT</name>
<proteinExistence type="predicted"/>
<organism evidence="1 2">
    <name type="scientific">Phocaeicola intestinalis</name>
    <dbReference type="NCBI Taxonomy" id="2762212"/>
    <lineage>
        <taxon>Bacteria</taxon>
        <taxon>Pseudomonadati</taxon>
        <taxon>Bacteroidota</taxon>
        <taxon>Bacteroidia</taxon>
        <taxon>Bacteroidales</taxon>
        <taxon>Bacteroidaceae</taxon>
        <taxon>Phocaeicola</taxon>
    </lineage>
</organism>
<accession>A0ABR8YAU6</accession>
<keyword evidence="2" id="KW-1185">Reference proteome</keyword>
<comment type="caution">
    <text evidence="1">The sequence shown here is derived from an EMBL/GenBank/DDBJ whole genome shotgun (WGS) entry which is preliminary data.</text>
</comment>
<dbReference type="EMBL" id="JACSPP010000048">
    <property type="protein sequence ID" value="MBD8041328.1"/>
    <property type="molecule type" value="Genomic_DNA"/>
</dbReference>
<evidence type="ECO:0000313" key="2">
    <source>
        <dbReference type="Proteomes" id="UP000620874"/>
    </source>
</evidence>